<accession>A0A431VL49</accession>
<name>A0A431VL49_9DEIO</name>
<reference evidence="1 2" key="1">
    <citation type="submission" date="2018-12" db="EMBL/GenBank/DDBJ databases">
        <title>Deinococcus radiophilus ATCC 27603 genome sequencing and assembly.</title>
        <authorList>
            <person name="Maclea K.S."/>
            <person name="Maynard C.R."/>
        </authorList>
    </citation>
    <scope>NUCLEOTIDE SEQUENCE [LARGE SCALE GENOMIC DNA]</scope>
    <source>
        <strain evidence="1 2">ATCC 27603</strain>
    </source>
</reference>
<dbReference type="Proteomes" id="UP000277766">
    <property type="component" value="Unassembled WGS sequence"/>
</dbReference>
<gene>
    <name evidence="1" type="ORF">EJ104_12620</name>
</gene>
<dbReference type="OrthoDB" id="73573at2"/>
<dbReference type="AlphaFoldDB" id="A0A431VL49"/>
<comment type="caution">
    <text evidence="1">The sequence shown here is derived from an EMBL/GenBank/DDBJ whole genome shotgun (WGS) entry which is preliminary data.</text>
</comment>
<keyword evidence="2" id="KW-1185">Reference proteome</keyword>
<sequence length="72" mass="8211">MNRHFRITLTRLINHAERDLRLARTAQDMADANTAKARLNTLEAALGIYTAAHFHAYGERPWPEEEATHAGR</sequence>
<evidence type="ECO:0000313" key="2">
    <source>
        <dbReference type="Proteomes" id="UP000277766"/>
    </source>
</evidence>
<protein>
    <submittedName>
        <fullName evidence="1">Uncharacterized protein</fullName>
    </submittedName>
</protein>
<evidence type="ECO:0000313" key="1">
    <source>
        <dbReference type="EMBL" id="RTR22853.1"/>
    </source>
</evidence>
<organism evidence="1 2">
    <name type="scientific">Deinococcus radiophilus</name>
    <dbReference type="NCBI Taxonomy" id="32062"/>
    <lineage>
        <taxon>Bacteria</taxon>
        <taxon>Thermotogati</taxon>
        <taxon>Deinococcota</taxon>
        <taxon>Deinococci</taxon>
        <taxon>Deinococcales</taxon>
        <taxon>Deinococcaceae</taxon>
        <taxon>Deinococcus</taxon>
    </lineage>
</organism>
<dbReference type="EMBL" id="RXPE01000043">
    <property type="protein sequence ID" value="RTR22853.1"/>
    <property type="molecule type" value="Genomic_DNA"/>
</dbReference>
<proteinExistence type="predicted"/>